<dbReference type="Proteomes" id="UP000050277">
    <property type="component" value="Unassembled WGS sequence"/>
</dbReference>
<organism evidence="14 15">
    <name type="scientific">Herpetosiphon geysericola</name>
    <dbReference type="NCBI Taxonomy" id="70996"/>
    <lineage>
        <taxon>Bacteria</taxon>
        <taxon>Bacillati</taxon>
        <taxon>Chloroflexota</taxon>
        <taxon>Chloroflexia</taxon>
        <taxon>Herpetosiphonales</taxon>
        <taxon>Herpetosiphonaceae</taxon>
        <taxon>Herpetosiphon</taxon>
    </lineage>
</organism>
<dbReference type="GO" id="GO:0006508">
    <property type="term" value="P:proteolysis"/>
    <property type="evidence" value="ECO:0007669"/>
    <property type="project" value="UniProtKB-KW"/>
</dbReference>
<protein>
    <recommendedName>
        <fullName evidence="16">Zinc metalloprotease</fullName>
    </recommendedName>
</protein>
<dbReference type="InterPro" id="IPR036034">
    <property type="entry name" value="PDZ_sf"/>
</dbReference>
<feature type="transmembrane region" description="Helical" evidence="11">
    <location>
        <begin position="275"/>
        <end position="297"/>
    </location>
</feature>
<evidence type="ECO:0000256" key="1">
    <source>
        <dbReference type="ARBA" id="ARBA00001947"/>
    </source>
</evidence>
<evidence type="ECO:0000256" key="10">
    <source>
        <dbReference type="ARBA" id="ARBA00023136"/>
    </source>
</evidence>
<dbReference type="SUPFAM" id="SSF50156">
    <property type="entry name" value="PDZ domain-like"/>
    <property type="match status" value="1"/>
</dbReference>
<feature type="transmembrane region" description="Helical" evidence="11">
    <location>
        <begin position="224"/>
        <end position="244"/>
    </location>
</feature>
<comment type="subcellular location">
    <subcellularLocation>
        <location evidence="2">Membrane</location>
        <topology evidence="2">Multi-pass membrane protein</topology>
    </subcellularLocation>
</comment>
<accession>A0A0N8GSU2</accession>
<feature type="transmembrane region" description="Helical" evidence="11">
    <location>
        <begin position="6"/>
        <end position="29"/>
    </location>
</feature>
<gene>
    <name evidence="14" type="ORF">SE18_06350</name>
</gene>
<dbReference type="AlphaFoldDB" id="A0A0N8GSU2"/>
<evidence type="ECO:0000256" key="5">
    <source>
        <dbReference type="ARBA" id="ARBA00022692"/>
    </source>
</evidence>
<keyword evidence="8 11" id="KW-1133">Transmembrane helix</keyword>
<evidence type="ECO:0000256" key="2">
    <source>
        <dbReference type="ARBA" id="ARBA00004141"/>
    </source>
</evidence>
<keyword evidence="10 11" id="KW-0472">Membrane</keyword>
<evidence type="ECO:0000256" key="3">
    <source>
        <dbReference type="ARBA" id="ARBA00007931"/>
    </source>
</evidence>
<dbReference type="PANTHER" id="PTHR42837">
    <property type="entry name" value="REGULATOR OF SIGMA-E PROTEASE RSEP"/>
    <property type="match status" value="1"/>
</dbReference>
<evidence type="ECO:0000256" key="7">
    <source>
        <dbReference type="ARBA" id="ARBA00022833"/>
    </source>
</evidence>
<evidence type="ECO:0000313" key="14">
    <source>
        <dbReference type="EMBL" id="KPL90250.1"/>
    </source>
</evidence>
<keyword evidence="5 11" id="KW-0812">Transmembrane</keyword>
<dbReference type="STRING" id="70996.SE18_06350"/>
<dbReference type="CDD" id="cd06163">
    <property type="entry name" value="S2P-M50_PDZ_RseP-like"/>
    <property type="match status" value="1"/>
</dbReference>
<name>A0A0N8GSU2_9CHLR</name>
<keyword evidence="7" id="KW-0862">Zinc</keyword>
<comment type="caution">
    <text evidence="14">The sequence shown here is derived from an EMBL/GenBank/DDBJ whole genome shotgun (WGS) entry which is preliminary data.</text>
</comment>
<keyword evidence="4" id="KW-0645">Protease</keyword>
<sequence length="365" mass="39379">MDFSSLAWLAVIPALGFLVVVHELGHYWVGRKMGIKIEEFGIGLPPRAKVLFVRKGIPFTLNWLPLGGFVRFAGEEGGFDDPDSLASAPPRRRIPVMAAGVIANVITAIIMFAVIFAIWGYPNLDKVMVASTDEFASKAGFVVEDVFVSINGSPISADEDVRRLVETSAGKPVDVIVQRDGVEQTLSVTPQYSAEAQRYRFGVGLGNPRESVNIFQAIVNGFTYSFRLLGEMFMGFAMLIGGLLGTNPAPEGGLAGPVGIARLTGQVARSGLRDYLNFTALLSLNLALINILPIPALDGSRIIFALIEAIRRKKIPPEREAVVHAIGMMMLLGLMLLITVSDVRNIISGEPAITMPPTPTPIVRP</sequence>
<keyword evidence="9" id="KW-0482">Metalloprotease</keyword>
<keyword evidence="6" id="KW-0378">Hydrolase</keyword>
<dbReference type="Gene3D" id="2.30.42.10">
    <property type="match status" value="1"/>
</dbReference>
<dbReference type="Pfam" id="PF02163">
    <property type="entry name" value="Peptidase_M50"/>
    <property type="match status" value="1"/>
</dbReference>
<dbReference type="InterPro" id="IPR004387">
    <property type="entry name" value="Pept_M50_Zn"/>
</dbReference>
<dbReference type="GO" id="GO:0004222">
    <property type="term" value="F:metalloendopeptidase activity"/>
    <property type="evidence" value="ECO:0007669"/>
    <property type="project" value="InterPro"/>
</dbReference>
<evidence type="ECO:0000256" key="4">
    <source>
        <dbReference type="ARBA" id="ARBA00022670"/>
    </source>
</evidence>
<feature type="domain" description="PDZ" evidence="13">
    <location>
        <begin position="136"/>
        <end position="179"/>
    </location>
</feature>
<evidence type="ECO:0000256" key="9">
    <source>
        <dbReference type="ARBA" id="ARBA00023049"/>
    </source>
</evidence>
<dbReference type="InterPro" id="IPR008915">
    <property type="entry name" value="Peptidase_M50"/>
</dbReference>
<dbReference type="Pfam" id="PF17820">
    <property type="entry name" value="PDZ_6"/>
    <property type="match status" value="1"/>
</dbReference>
<evidence type="ECO:0000259" key="12">
    <source>
        <dbReference type="Pfam" id="PF02163"/>
    </source>
</evidence>
<dbReference type="InterPro" id="IPR041489">
    <property type="entry name" value="PDZ_6"/>
</dbReference>
<feature type="transmembrane region" description="Helical" evidence="11">
    <location>
        <begin position="94"/>
        <end position="119"/>
    </location>
</feature>
<keyword evidence="15" id="KW-1185">Reference proteome</keyword>
<evidence type="ECO:0000256" key="8">
    <source>
        <dbReference type="ARBA" id="ARBA00022989"/>
    </source>
</evidence>
<dbReference type="PANTHER" id="PTHR42837:SF2">
    <property type="entry name" value="MEMBRANE METALLOPROTEASE ARASP2, CHLOROPLASTIC-RELATED"/>
    <property type="match status" value="1"/>
</dbReference>
<feature type="domain" description="Peptidase M50" evidence="12">
    <location>
        <begin position="12"/>
        <end position="333"/>
    </location>
</feature>
<comment type="cofactor">
    <cofactor evidence="1">
        <name>Zn(2+)</name>
        <dbReference type="ChEBI" id="CHEBI:29105"/>
    </cofactor>
</comment>
<evidence type="ECO:0000256" key="11">
    <source>
        <dbReference type="SAM" id="Phobius"/>
    </source>
</evidence>
<evidence type="ECO:0008006" key="16">
    <source>
        <dbReference type="Google" id="ProtNLM"/>
    </source>
</evidence>
<feature type="transmembrane region" description="Helical" evidence="11">
    <location>
        <begin position="321"/>
        <end position="340"/>
    </location>
</feature>
<evidence type="ECO:0000256" key="6">
    <source>
        <dbReference type="ARBA" id="ARBA00022801"/>
    </source>
</evidence>
<dbReference type="OrthoDB" id="9782003at2"/>
<comment type="similarity">
    <text evidence="3">Belongs to the peptidase M50B family.</text>
</comment>
<evidence type="ECO:0000313" key="15">
    <source>
        <dbReference type="Proteomes" id="UP000050277"/>
    </source>
</evidence>
<evidence type="ECO:0000259" key="13">
    <source>
        <dbReference type="Pfam" id="PF17820"/>
    </source>
</evidence>
<reference evidence="14 15" key="1">
    <citation type="submission" date="2015-07" db="EMBL/GenBank/DDBJ databases">
        <title>Whole genome sequence of Herpetosiphon geysericola DSM 7119.</title>
        <authorList>
            <person name="Hemp J."/>
            <person name="Ward L.M."/>
            <person name="Pace L.A."/>
            <person name="Fischer W.W."/>
        </authorList>
    </citation>
    <scope>NUCLEOTIDE SEQUENCE [LARGE SCALE GENOMIC DNA]</scope>
    <source>
        <strain evidence="14 15">DSM 7119</strain>
    </source>
</reference>
<dbReference type="EMBL" id="LGKP01000012">
    <property type="protein sequence ID" value="KPL90250.1"/>
    <property type="molecule type" value="Genomic_DNA"/>
</dbReference>
<dbReference type="RefSeq" id="WP_054533592.1">
    <property type="nucleotide sequence ID" value="NZ_LGKP01000012.1"/>
</dbReference>
<proteinExistence type="inferred from homology"/>
<dbReference type="GO" id="GO:0016020">
    <property type="term" value="C:membrane"/>
    <property type="evidence" value="ECO:0007669"/>
    <property type="project" value="UniProtKB-SubCell"/>
</dbReference>